<dbReference type="SUPFAM" id="SSF54534">
    <property type="entry name" value="FKBP-like"/>
    <property type="match status" value="1"/>
</dbReference>
<accession>A0ABQ3KUM6</accession>
<protein>
    <recommendedName>
        <fullName evidence="1">Transcription elongation factor GreA/GreB C-terminal domain-containing protein</fullName>
    </recommendedName>
</protein>
<dbReference type="RefSeq" id="WP_189429847.1">
    <property type="nucleotide sequence ID" value="NZ_BNAO01000001.1"/>
</dbReference>
<evidence type="ECO:0000313" key="2">
    <source>
        <dbReference type="EMBL" id="GHG61092.1"/>
    </source>
</evidence>
<evidence type="ECO:0000259" key="1">
    <source>
        <dbReference type="Pfam" id="PF01272"/>
    </source>
</evidence>
<sequence length="130" mass="14729">MSNRHVLRDFPLSRLERYLLCASWFPLRAGLKPATLTQTISPRFKQANDTVQQVLPGTSVQLIAVPTETSCWLTLSHRHKTGICRGELSIWSPLGQALLGKTCGDLVQVQLFRRTLRFIVGDILTSYQHR</sequence>
<dbReference type="Gene3D" id="3.10.50.30">
    <property type="entry name" value="Transcription elongation factor, GreA/GreB, C-terminal domain"/>
    <property type="match status" value="1"/>
</dbReference>
<name>A0ABQ3KUM6_9ALTE</name>
<reference evidence="3" key="1">
    <citation type="journal article" date="2019" name="Int. J. Syst. Evol. Microbiol.">
        <title>The Global Catalogue of Microorganisms (GCM) 10K type strain sequencing project: providing services to taxonomists for standard genome sequencing and annotation.</title>
        <authorList>
            <consortium name="The Broad Institute Genomics Platform"/>
            <consortium name="The Broad Institute Genome Sequencing Center for Infectious Disease"/>
            <person name="Wu L."/>
            <person name="Ma J."/>
        </authorList>
    </citation>
    <scope>NUCLEOTIDE SEQUENCE [LARGE SCALE GENOMIC DNA]</scope>
    <source>
        <strain evidence="3">CGMCC 1.7003</strain>
    </source>
</reference>
<feature type="domain" description="Transcription elongation factor GreA/GreB C-terminal" evidence="1">
    <location>
        <begin position="52"/>
        <end position="120"/>
    </location>
</feature>
<dbReference type="EMBL" id="BNAO01000001">
    <property type="protein sequence ID" value="GHG61092.1"/>
    <property type="molecule type" value="Genomic_DNA"/>
</dbReference>
<dbReference type="Pfam" id="PF01272">
    <property type="entry name" value="GreA_GreB"/>
    <property type="match status" value="1"/>
</dbReference>
<dbReference type="InterPro" id="IPR036953">
    <property type="entry name" value="GreA/GreB_C_sf"/>
</dbReference>
<comment type="caution">
    <text evidence="2">The sequence shown here is derived from an EMBL/GenBank/DDBJ whole genome shotgun (WGS) entry which is preliminary data.</text>
</comment>
<gene>
    <name evidence="2" type="ORF">GCM10010919_05180</name>
</gene>
<evidence type="ECO:0000313" key="3">
    <source>
        <dbReference type="Proteomes" id="UP000659697"/>
    </source>
</evidence>
<keyword evidence="3" id="KW-1185">Reference proteome</keyword>
<dbReference type="PROSITE" id="PS00830">
    <property type="entry name" value="GREAB_2"/>
    <property type="match status" value="1"/>
</dbReference>
<dbReference type="InterPro" id="IPR001437">
    <property type="entry name" value="Tscrpt_elong_fac_GreA/B_C"/>
</dbReference>
<dbReference type="InterPro" id="IPR018151">
    <property type="entry name" value="TF_GreA/GreB_CS"/>
</dbReference>
<organism evidence="2 3">
    <name type="scientific">Alishewanella longhuensis</name>
    <dbReference type="NCBI Taxonomy" id="1091037"/>
    <lineage>
        <taxon>Bacteria</taxon>
        <taxon>Pseudomonadati</taxon>
        <taxon>Pseudomonadota</taxon>
        <taxon>Gammaproteobacteria</taxon>
        <taxon>Alteromonadales</taxon>
        <taxon>Alteromonadaceae</taxon>
        <taxon>Alishewanella</taxon>
    </lineage>
</organism>
<proteinExistence type="predicted"/>
<dbReference type="Proteomes" id="UP000659697">
    <property type="component" value="Unassembled WGS sequence"/>
</dbReference>